<dbReference type="AlphaFoldDB" id="A0AAU9F2W6"/>
<sequence length="316" mass="36274">MVDKDVVNYLVEALEITSAEERFGAEIEKHTNVIPKERIPELLHDRGDYAAIDRSRVNFLLDLSVELCVQSMQIAHATRPISETQAVIDRSYKDFGENVNKEHLKTAQNNMLEYYKKFKKVNSDERKKLINNMPDMIVSRWKVDRVLKFFFLDNYTQIKIFLTLLDTKFPNGGYEPNDVIQYLSSLIYYHLLMASTAPPELNNAMYLVTSKVALLAGHMLATFNGVNERADAGIRGVKVRTDKGNELDKWIAHVFLRELDPEERKPPGTAVHKKIKNRLEVMASDSTEIANLIKGGVSYDRVRRALQECGEWPLKK</sequence>
<organism evidence="1 2">
    <name type="scientific">Desulfoferula mesophila</name>
    <dbReference type="NCBI Taxonomy" id="3058419"/>
    <lineage>
        <taxon>Bacteria</taxon>
        <taxon>Pseudomonadati</taxon>
        <taxon>Thermodesulfobacteriota</taxon>
        <taxon>Desulfarculia</taxon>
        <taxon>Desulfarculales</taxon>
        <taxon>Desulfarculaceae</taxon>
        <taxon>Desulfoferula</taxon>
    </lineage>
</organism>
<reference evidence="2" key="1">
    <citation type="journal article" date="2023" name="Arch. Microbiol.">
        <title>Desulfoferula mesophilus gen. nov. sp. nov., a mesophilic sulfate-reducing bacterium isolated from a brackish lake sediment.</title>
        <authorList>
            <person name="Watanabe T."/>
            <person name="Yabe T."/>
            <person name="Tsuji J.M."/>
            <person name="Fukui M."/>
        </authorList>
    </citation>
    <scope>NUCLEOTIDE SEQUENCE [LARGE SCALE GENOMIC DNA]</scope>
    <source>
        <strain evidence="2">12FAK</strain>
    </source>
</reference>
<dbReference type="EMBL" id="AP028679">
    <property type="protein sequence ID" value="BEQ16022.1"/>
    <property type="molecule type" value="Genomic_DNA"/>
</dbReference>
<evidence type="ECO:0000313" key="1">
    <source>
        <dbReference type="EMBL" id="BEQ16022.1"/>
    </source>
</evidence>
<dbReference type="KEGG" id="dmp:FAK_30880"/>
<dbReference type="Proteomes" id="UP001366166">
    <property type="component" value="Chromosome"/>
</dbReference>
<proteinExistence type="predicted"/>
<keyword evidence="2" id="KW-1185">Reference proteome</keyword>
<dbReference type="RefSeq" id="WP_338601262.1">
    <property type="nucleotide sequence ID" value="NZ_AP028679.1"/>
</dbReference>
<evidence type="ECO:0000313" key="2">
    <source>
        <dbReference type="Proteomes" id="UP001366166"/>
    </source>
</evidence>
<protein>
    <submittedName>
        <fullName evidence="1">Uncharacterized protein</fullName>
    </submittedName>
</protein>
<accession>A0AAU9F2W6</accession>
<name>A0AAU9F2W6_9BACT</name>
<gene>
    <name evidence="1" type="ORF">FAK_30880</name>
</gene>